<evidence type="ECO:0000256" key="4">
    <source>
        <dbReference type="ARBA" id="ARBA00023004"/>
    </source>
</evidence>
<evidence type="ECO:0000313" key="7">
    <source>
        <dbReference type="Proteomes" id="UP001316803"/>
    </source>
</evidence>
<accession>A0AAN8E9M6</accession>
<feature type="binding site" evidence="5">
    <location>
        <position position="259"/>
    </location>
    <ligand>
        <name>Fe cation</name>
        <dbReference type="ChEBI" id="CHEBI:24875"/>
        <note>catalytic</note>
    </ligand>
</feature>
<evidence type="ECO:0000313" key="6">
    <source>
        <dbReference type="EMBL" id="KAK5948565.1"/>
    </source>
</evidence>
<keyword evidence="2 5" id="KW-0479">Metal-binding</keyword>
<protein>
    <recommendedName>
        <fullName evidence="8">Carotenoid oxygenase</fullName>
    </recommendedName>
</protein>
<proteinExistence type="inferred from homology"/>
<dbReference type="Proteomes" id="UP001316803">
    <property type="component" value="Unassembled WGS sequence"/>
</dbReference>
<evidence type="ECO:0000256" key="3">
    <source>
        <dbReference type="ARBA" id="ARBA00023002"/>
    </source>
</evidence>
<organism evidence="6 7">
    <name type="scientific">Knufia fluminis</name>
    <dbReference type="NCBI Taxonomy" id="191047"/>
    <lineage>
        <taxon>Eukaryota</taxon>
        <taxon>Fungi</taxon>
        <taxon>Dikarya</taxon>
        <taxon>Ascomycota</taxon>
        <taxon>Pezizomycotina</taxon>
        <taxon>Eurotiomycetes</taxon>
        <taxon>Chaetothyriomycetidae</taxon>
        <taxon>Chaetothyriales</taxon>
        <taxon>Trichomeriaceae</taxon>
        <taxon>Knufia</taxon>
    </lineage>
</organism>
<evidence type="ECO:0008006" key="8">
    <source>
        <dbReference type="Google" id="ProtNLM"/>
    </source>
</evidence>
<evidence type="ECO:0000256" key="2">
    <source>
        <dbReference type="ARBA" id="ARBA00022723"/>
    </source>
</evidence>
<keyword evidence="4 5" id="KW-0408">Iron</keyword>
<comment type="cofactor">
    <cofactor evidence="5">
        <name>Fe(2+)</name>
        <dbReference type="ChEBI" id="CHEBI:29033"/>
    </cofactor>
    <text evidence="5">Binds 1 Fe(2+) ion per subunit.</text>
</comment>
<comment type="caution">
    <text evidence="6">The sequence shown here is derived from an EMBL/GenBank/DDBJ whole genome shotgun (WGS) entry which is preliminary data.</text>
</comment>
<name>A0AAN8E9M6_9EURO</name>
<dbReference type="AlphaFoldDB" id="A0AAN8E9M6"/>
<dbReference type="InterPro" id="IPR004294">
    <property type="entry name" value="Carotenoid_Oase"/>
</dbReference>
<keyword evidence="7" id="KW-1185">Reference proteome</keyword>
<evidence type="ECO:0000256" key="1">
    <source>
        <dbReference type="ARBA" id="ARBA00006787"/>
    </source>
</evidence>
<dbReference type="GO" id="GO:0010436">
    <property type="term" value="F:carotenoid dioxygenase activity"/>
    <property type="evidence" value="ECO:0007669"/>
    <property type="project" value="TreeGrafter"/>
</dbReference>
<dbReference type="PANTHER" id="PTHR10543">
    <property type="entry name" value="BETA-CAROTENE DIOXYGENASE"/>
    <property type="match status" value="1"/>
</dbReference>
<feature type="binding site" evidence="5">
    <location>
        <position position="588"/>
    </location>
    <ligand>
        <name>Fe cation</name>
        <dbReference type="ChEBI" id="CHEBI:24875"/>
        <note>catalytic</note>
    </ligand>
</feature>
<dbReference type="GO" id="GO:0046872">
    <property type="term" value="F:metal ion binding"/>
    <property type="evidence" value="ECO:0007669"/>
    <property type="project" value="UniProtKB-KW"/>
</dbReference>
<dbReference type="Pfam" id="PF03055">
    <property type="entry name" value="RPE65"/>
    <property type="match status" value="1"/>
</dbReference>
<dbReference type="PANTHER" id="PTHR10543:SF24">
    <property type="entry name" value="CAROTENOID ISOMEROOXYGENASE"/>
    <property type="match status" value="1"/>
</dbReference>
<dbReference type="EMBL" id="JAKLMC020000046">
    <property type="protein sequence ID" value="KAK5948565.1"/>
    <property type="molecule type" value="Genomic_DNA"/>
</dbReference>
<evidence type="ECO:0000256" key="5">
    <source>
        <dbReference type="PIRSR" id="PIRSR604294-1"/>
    </source>
</evidence>
<feature type="binding site" evidence="5">
    <location>
        <position position="382"/>
    </location>
    <ligand>
        <name>Fe cation</name>
        <dbReference type="ChEBI" id="CHEBI:24875"/>
        <note>catalytic</note>
    </ligand>
</feature>
<feature type="binding site" evidence="5">
    <location>
        <position position="308"/>
    </location>
    <ligand>
        <name>Fe cation</name>
        <dbReference type="ChEBI" id="CHEBI:24875"/>
        <note>catalytic</note>
    </ligand>
</feature>
<keyword evidence="3" id="KW-0560">Oxidoreductase</keyword>
<sequence>MPTSANLRQNSRAVFFAPKFGRAPAASTPRSYATIGKMILKSKPTHYNDWPNACGFDIKYEELEPKDIAISGTIPAYCAGVLFRNGLGPLSFDTNKKNKPYRTNHWFDCLAQVHRFQLHAPPKGSDSIVRVSHNSRRTCDGLIKHIQESGNRTGVTFAAKYEPCKTFFSKVQSMFAGDPPEDDATDINIGVSISPNFPGFSKTGGRQQAPQNSAGVSSLINKTDSFQMQALDPETLEPIGLARQTVLHPDLKGPSSGAHAKVCPRTGDTYNYNLDFGRTGTYRAFHVSAATGKCDILATFSGKPAYLHSSFLTENYYIVCIWNSHFTMGGASILWHKNFIDAIADFNPQEPARWYVIDRKAPDEGGRGVVATFESNPFFSFHAINAYEEETEAGQIDIIADVCAYDNLDVLKRFYVDNMRSDSKTAAAYQHPKYADSKAYFRRFRLPGINDKSTATKRAENVVKGSKGLAPELPSFNHKFRGRKYRYVYGVTDTGKAVFLDGIVKYDTVNNVPCRVWSKHGQSAGEPIFIPDPAASEDEEDGGVLLTAVLDGAAERTYLLVLDARDLTEIGRATMPEGPGGVLGFGFHGAHVGLNNEAIEACT</sequence>
<dbReference type="GO" id="GO:0016121">
    <property type="term" value="P:carotene catabolic process"/>
    <property type="evidence" value="ECO:0007669"/>
    <property type="project" value="TreeGrafter"/>
</dbReference>
<gene>
    <name evidence="6" type="ORF">OHC33_010461</name>
</gene>
<reference evidence="6 7" key="1">
    <citation type="submission" date="2022-12" db="EMBL/GenBank/DDBJ databases">
        <title>Genomic features and morphological characterization of a novel Knufia sp. strain isolated from spacecraft assembly facility.</title>
        <authorList>
            <person name="Teixeira M."/>
            <person name="Chander A.M."/>
            <person name="Stajich J.E."/>
            <person name="Venkateswaran K."/>
        </authorList>
    </citation>
    <scope>NUCLEOTIDE SEQUENCE [LARGE SCALE GENOMIC DNA]</scope>
    <source>
        <strain evidence="6 7">FJI-L2-BK-P2</strain>
    </source>
</reference>
<comment type="similarity">
    <text evidence="1">Belongs to the carotenoid oxygenase family.</text>
</comment>